<dbReference type="PANTHER" id="PTHR43685">
    <property type="entry name" value="GLYCOSYLTRANSFERASE"/>
    <property type="match status" value="1"/>
</dbReference>
<dbReference type="CDD" id="cd00761">
    <property type="entry name" value="Glyco_tranf_GTA_type"/>
    <property type="match status" value="1"/>
</dbReference>
<dbReference type="Gene3D" id="3.90.550.10">
    <property type="entry name" value="Spore Coat Polysaccharide Biosynthesis Protein SpsA, Chain A"/>
    <property type="match status" value="1"/>
</dbReference>
<dbReference type="EC" id="2.4.-.-" evidence="2"/>
<sequence length="282" mass="32085">MVKKQPLISVIIPTRNRYDYIRLMLEDLKNQDVSNFEVIVVDQSDIPENIDGCAHFISKTLGPCVSRNIGAKEAKGEVLVFLDDDARIYPDFIREITNPIIHDRFDGVAGAVCDQEGNFKRKDSDMLKAYGINFIKVLTRNPDSPSSRITLSFPAGCSAIKKVVFENVNGFDESFDPTGAGEDRDMALKLYIQGYAIWYNSSAKLLHAEVPYGGAREIGERSMMLDAHTYRMCKKYFSTELAKSLRKNILKRYKDNLKNALLNFNKVRTKCSSYLRMIRLLK</sequence>
<keyword evidence="2" id="KW-0808">Transferase</keyword>
<proteinExistence type="predicted"/>
<dbReference type="Proteomes" id="UP001252186">
    <property type="component" value="Unassembled WGS sequence"/>
</dbReference>
<evidence type="ECO:0000259" key="1">
    <source>
        <dbReference type="Pfam" id="PF00535"/>
    </source>
</evidence>
<keyword evidence="2" id="KW-0328">Glycosyltransferase</keyword>
<dbReference type="GO" id="GO:0016757">
    <property type="term" value="F:glycosyltransferase activity"/>
    <property type="evidence" value="ECO:0007669"/>
    <property type="project" value="UniProtKB-KW"/>
</dbReference>
<organism evidence="2 3">
    <name type="scientific">Urechidicola vernalis</name>
    <dbReference type="NCBI Taxonomy" id="3075600"/>
    <lineage>
        <taxon>Bacteria</taxon>
        <taxon>Pseudomonadati</taxon>
        <taxon>Bacteroidota</taxon>
        <taxon>Flavobacteriia</taxon>
        <taxon>Flavobacteriales</taxon>
        <taxon>Flavobacteriaceae</taxon>
        <taxon>Urechidicola</taxon>
    </lineage>
</organism>
<dbReference type="RefSeq" id="WP_311592118.1">
    <property type="nucleotide sequence ID" value="NZ_JAVRHV010000001.1"/>
</dbReference>
<dbReference type="InterPro" id="IPR050834">
    <property type="entry name" value="Glycosyltransf_2"/>
</dbReference>
<dbReference type="SUPFAM" id="SSF53448">
    <property type="entry name" value="Nucleotide-diphospho-sugar transferases"/>
    <property type="match status" value="1"/>
</dbReference>
<dbReference type="PANTHER" id="PTHR43685:SF3">
    <property type="entry name" value="SLR2126 PROTEIN"/>
    <property type="match status" value="1"/>
</dbReference>
<gene>
    <name evidence="2" type="ORF">RM519_03310</name>
</gene>
<evidence type="ECO:0000313" key="2">
    <source>
        <dbReference type="EMBL" id="MDT0552267.1"/>
    </source>
</evidence>
<name>A0ABU2Y2K6_9FLAO</name>
<comment type="caution">
    <text evidence="2">The sequence shown here is derived from an EMBL/GenBank/DDBJ whole genome shotgun (WGS) entry which is preliminary data.</text>
</comment>
<protein>
    <submittedName>
        <fullName evidence="2">Glycosyltransferase family 2 protein</fullName>
        <ecNumber evidence="2">2.4.-.-</ecNumber>
    </submittedName>
</protein>
<feature type="domain" description="Glycosyltransferase 2-like" evidence="1">
    <location>
        <begin position="9"/>
        <end position="128"/>
    </location>
</feature>
<accession>A0ABU2Y2K6</accession>
<dbReference type="Pfam" id="PF00535">
    <property type="entry name" value="Glycos_transf_2"/>
    <property type="match status" value="1"/>
</dbReference>
<dbReference type="InterPro" id="IPR001173">
    <property type="entry name" value="Glyco_trans_2-like"/>
</dbReference>
<dbReference type="InterPro" id="IPR029044">
    <property type="entry name" value="Nucleotide-diphossugar_trans"/>
</dbReference>
<reference evidence="2 3" key="1">
    <citation type="submission" date="2023-09" db="EMBL/GenBank/DDBJ databases">
        <authorList>
            <person name="Rey-Velasco X."/>
        </authorList>
    </citation>
    <scope>NUCLEOTIDE SEQUENCE [LARGE SCALE GENOMIC DNA]</scope>
    <source>
        <strain evidence="2 3">P050</strain>
    </source>
</reference>
<dbReference type="EMBL" id="JAVRHV010000001">
    <property type="protein sequence ID" value="MDT0552267.1"/>
    <property type="molecule type" value="Genomic_DNA"/>
</dbReference>
<evidence type="ECO:0000313" key="3">
    <source>
        <dbReference type="Proteomes" id="UP001252186"/>
    </source>
</evidence>
<keyword evidence="3" id="KW-1185">Reference proteome</keyword>